<sequence length="396" mass="46014">MTEFLKPFLTLRSNIKLRETKDIIIDNLIFRLHYRYTAILLFVCTVLVTSRQYIGEHIKCIVGNGLNAKVVSSYCFFMSTFTVFKHLDPQLVKNGTLPHLGVGPYTVGSTEEVVYHAYYQWVPFMLFGQAIMFILTHIMWKKWEGGKLKALLVGVENASFAFAEKELKAGKVTIPSIEKKRQGVALIRNQFLKNNYITNFWPIYLITCETLNVLHIILQMCITDKFLGGIFWSLGFDLMDRSQSSEDLLDTNFPKVTKCSFEKYGPSGSIQVHDVLCVMALNVMNEKIYSFLWFWFIFLFFLSLFNVVWRLLTIFLHNRSPRFNRYVFTTASPGRLNALTDVIVTDKLPFKDWLFLKYLGKNVEGLLFKEIINELTNSIHEKVSMEDADELYKLHQ</sequence>
<feature type="transmembrane region" description="Helical" evidence="12">
    <location>
        <begin position="118"/>
        <end position="140"/>
    </location>
</feature>
<proteinExistence type="inferred from homology"/>
<comment type="similarity">
    <text evidence="12">Belongs to the pannexin family.</text>
</comment>
<evidence type="ECO:0000256" key="7">
    <source>
        <dbReference type="ARBA" id="ARBA00022949"/>
    </source>
</evidence>
<feature type="transmembrane region" description="Helical" evidence="12">
    <location>
        <begin position="36"/>
        <end position="54"/>
    </location>
</feature>
<keyword evidence="5 12" id="KW-0812">Transmembrane</keyword>
<evidence type="ECO:0000313" key="13">
    <source>
        <dbReference type="EMBL" id="KAL3270563.1"/>
    </source>
</evidence>
<dbReference type="Pfam" id="PF00876">
    <property type="entry name" value="Innexin"/>
    <property type="match status" value="1"/>
</dbReference>
<reference evidence="13 14" key="1">
    <citation type="journal article" date="2021" name="BMC Biol.">
        <title>Horizontally acquired antibacterial genes associated with adaptive radiation of ladybird beetles.</title>
        <authorList>
            <person name="Li H.S."/>
            <person name="Tang X.F."/>
            <person name="Huang Y.H."/>
            <person name="Xu Z.Y."/>
            <person name="Chen M.L."/>
            <person name="Du X.Y."/>
            <person name="Qiu B.Y."/>
            <person name="Chen P.T."/>
            <person name="Zhang W."/>
            <person name="Slipinski A."/>
            <person name="Escalona H.E."/>
            <person name="Waterhouse R.M."/>
            <person name="Zwick A."/>
            <person name="Pang H."/>
        </authorList>
    </citation>
    <scope>NUCLEOTIDE SEQUENCE [LARGE SCALE GENOMIC DNA]</scope>
    <source>
        <strain evidence="13">SYSU2018</strain>
    </source>
</reference>
<keyword evidence="6" id="KW-0303">Gap junction</keyword>
<dbReference type="EMBL" id="JABFTP020000042">
    <property type="protein sequence ID" value="KAL3270563.1"/>
    <property type="molecule type" value="Genomic_DNA"/>
</dbReference>
<dbReference type="GO" id="GO:0034220">
    <property type="term" value="P:monoatomic ion transmembrane transport"/>
    <property type="evidence" value="ECO:0007669"/>
    <property type="project" value="UniProtKB-KW"/>
</dbReference>
<evidence type="ECO:0000256" key="9">
    <source>
        <dbReference type="ARBA" id="ARBA00023065"/>
    </source>
</evidence>
<comment type="subcellular location">
    <subcellularLocation>
        <location evidence="1">Cell junction</location>
        <location evidence="1">Gap junction</location>
    </subcellularLocation>
    <subcellularLocation>
        <location evidence="2 12">Cell membrane</location>
        <topology evidence="2 12">Multi-pass membrane protein</topology>
    </subcellularLocation>
</comment>
<keyword evidence="7" id="KW-0965">Cell junction</keyword>
<evidence type="ECO:0000256" key="2">
    <source>
        <dbReference type="ARBA" id="ARBA00004651"/>
    </source>
</evidence>
<keyword evidence="8 12" id="KW-1133">Transmembrane helix</keyword>
<comment type="caution">
    <text evidence="13">The sequence shown here is derived from an EMBL/GenBank/DDBJ whole genome shotgun (WGS) entry which is preliminary data.</text>
</comment>
<evidence type="ECO:0000256" key="8">
    <source>
        <dbReference type="ARBA" id="ARBA00022989"/>
    </source>
</evidence>
<organism evidence="13 14">
    <name type="scientific">Cryptolaemus montrouzieri</name>
    <dbReference type="NCBI Taxonomy" id="559131"/>
    <lineage>
        <taxon>Eukaryota</taxon>
        <taxon>Metazoa</taxon>
        <taxon>Ecdysozoa</taxon>
        <taxon>Arthropoda</taxon>
        <taxon>Hexapoda</taxon>
        <taxon>Insecta</taxon>
        <taxon>Pterygota</taxon>
        <taxon>Neoptera</taxon>
        <taxon>Endopterygota</taxon>
        <taxon>Coleoptera</taxon>
        <taxon>Polyphaga</taxon>
        <taxon>Cucujiformia</taxon>
        <taxon>Coccinelloidea</taxon>
        <taxon>Coccinellidae</taxon>
        <taxon>Scymninae</taxon>
        <taxon>Scymnini</taxon>
        <taxon>Cryptolaemus</taxon>
    </lineage>
</organism>
<keyword evidence="10 12" id="KW-0472">Membrane</keyword>
<keyword evidence="14" id="KW-1185">Reference proteome</keyword>
<dbReference type="AlphaFoldDB" id="A0ABD2MVT0"/>
<dbReference type="Proteomes" id="UP001516400">
    <property type="component" value="Unassembled WGS sequence"/>
</dbReference>
<comment type="function">
    <text evidence="12">Structural component of the gap junctions.</text>
</comment>
<evidence type="ECO:0000256" key="4">
    <source>
        <dbReference type="ARBA" id="ARBA00022475"/>
    </source>
</evidence>
<dbReference type="GO" id="GO:0005886">
    <property type="term" value="C:plasma membrane"/>
    <property type="evidence" value="ECO:0007669"/>
    <property type="project" value="UniProtKB-SubCell"/>
</dbReference>
<evidence type="ECO:0000256" key="6">
    <source>
        <dbReference type="ARBA" id="ARBA00022868"/>
    </source>
</evidence>
<keyword evidence="3 12" id="KW-0813">Transport</keyword>
<evidence type="ECO:0000256" key="10">
    <source>
        <dbReference type="ARBA" id="ARBA00023136"/>
    </source>
</evidence>
<keyword evidence="4" id="KW-1003">Cell membrane</keyword>
<dbReference type="InterPro" id="IPR000990">
    <property type="entry name" value="Innexin"/>
</dbReference>
<keyword evidence="9 12" id="KW-0406">Ion transport</keyword>
<name>A0ABD2MVT0_9CUCU</name>
<dbReference type="PANTHER" id="PTHR11893">
    <property type="entry name" value="INNEXIN"/>
    <property type="match status" value="1"/>
</dbReference>
<evidence type="ECO:0000256" key="1">
    <source>
        <dbReference type="ARBA" id="ARBA00004610"/>
    </source>
</evidence>
<keyword evidence="11 12" id="KW-0407">Ion channel</keyword>
<evidence type="ECO:0000256" key="5">
    <source>
        <dbReference type="ARBA" id="ARBA00022692"/>
    </source>
</evidence>
<feature type="transmembrane region" description="Helical" evidence="12">
    <location>
        <begin position="66"/>
        <end position="84"/>
    </location>
</feature>
<evidence type="ECO:0000256" key="12">
    <source>
        <dbReference type="RuleBase" id="RU010713"/>
    </source>
</evidence>
<accession>A0ABD2MVT0</accession>
<feature type="transmembrane region" description="Helical" evidence="12">
    <location>
        <begin position="291"/>
        <end position="312"/>
    </location>
</feature>
<evidence type="ECO:0000313" key="14">
    <source>
        <dbReference type="Proteomes" id="UP001516400"/>
    </source>
</evidence>
<protein>
    <recommendedName>
        <fullName evidence="12">Innexin</fullName>
    </recommendedName>
</protein>
<dbReference type="GO" id="GO:0005921">
    <property type="term" value="C:gap junction"/>
    <property type="evidence" value="ECO:0007669"/>
    <property type="project" value="UniProtKB-SubCell"/>
</dbReference>
<evidence type="ECO:0000256" key="3">
    <source>
        <dbReference type="ARBA" id="ARBA00022448"/>
    </source>
</evidence>
<gene>
    <name evidence="12" type="primary">inx</name>
    <name evidence="13" type="ORF">HHI36_021100</name>
</gene>
<dbReference type="PROSITE" id="PS51013">
    <property type="entry name" value="PANNEXIN"/>
    <property type="match status" value="1"/>
</dbReference>
<dbReference type="PANTHER" id="PTHR11893:SF38">
    <property type="entry name" value="INNEXIN INX7"/>
    <property type="match status" value="1"/>
</dbReference>
<evidence type="ECO:0000256" key="11">
    <source>
        <dbReference type="ARBA" id="ARBA00023303"/>
    </source>
</evidence>
<dbReference type="PRINTS" id="PR01262">
    <property type="entry name" value="INNEXIN"/>
</dbReference>